<feature type="region of interest" description="Disordered" evidence="1">
    <location>
        <begin position="160"/>
        <end position="182"/>
    </location>
</feature>
<sequence length="245" mass="27076">MAKALNGTSDIWLLPDLRHEDLFIAGDKCNLSPPELHSSNGEPVSSLSRRVAHSFLHKDEDFNSLLIKRKQNSSALSKRAGDEFYQNRSFTEQKLELARFHDLEQQQLTKNQLSTARRPQSIAKVSRPLGFLSSSASPSALQSQASSGMHVVFLNPRKESSGTGVFLPRQPGSPNKPRKQPACSTALLPAKVVQALHMNQDDLCFYPRAPSHGMDLAGNQKRSSSINQSTWPAGAADRLPSEWTY</sequence>
<evidence type="ECO:0000313" key="2">
    <source>
        <dbReference type="EMBL" id="KAI0498393.1"/>
    </source>
</evidence>
<feature type="compositionally biased region" description="Polar residues" evidence="1">
    <location>
        <begin position="220"/>
        <end position="231"/>
    </location>
</feature>
<dbReference type="EMBL" id="JAGYWB010000015">
    <property type="protein sequence ID" value="KAI0498393.1"/>
    <property type="molecule type" value="Genomic_DNA"/>
</dbReference>
<gene>
    <name evidence="2" type="ORF">KFK09_021634</name>
</gene>
<comment type="caution">
    <text evidence="2">The sequence shown here is derived from an EMBL/GenBank/DDBJ whole genome shotgun (WGS) entry which is preliminary data.</text>
</comment>
<accession>A0A8T3APS0</accession>
<dbReference type="AlphaFoldDB" id="A0A8T3APS0"/>
<reference evidence="2" key="1">
    <citation type="journal article" date="2022" name="Front. Genet.">
        <title>Chromosome-Scale Assembly of the Dendrobium nobile Genome Provides Insights Into the Molecular Mechanism of the Biosynthesis of the Medicinal Active Ingredient of Dendrobium.</title>
        <authorList>
            <person name="Xu Q."/>
            <person name="Niu S.-C."/>
            <person name="Li K.-L."/>
            <person name="Zheng P.-J."/>
            <person name="Zhang X.-J."/>
            <person name="Jia Y."/>
            <person name="Liu Y."/>
            <person name="Niu Y.-X."/>
            <person name="Yu L.-H."/>
            <person name="Chen D.-F."/>
            <person name="Zhang G.-Q."/>
        </authorList>
    </citation>
    <scope>NUCLEOTIDE SEQUENCE</scope>
    <source>
        <tissue evidence="2">Leaf</tissue>
    </source>
</reference>
<keyword evidence="3" id="KW-1185">Reference proteome</keyword>
<dbReference type="PANTHER" id="PTHR33356:SF5">
    <property type="entry name" value="TIP41-LIKE PROTEIN"/>
    <property type="match status" value="1"/>
</dbReference>
<dbReference type="OrthoDB" id="747893at2759"/>
<organism evidence="2 3">
    <name type="scientific">Dendrobium nobile</name>
    <name type="common">Orchid</name>
    <dbReference type="NCBI Taxonomy" id="94219"/>
    <lineage>
        <taxon>Eukaryota</taxon>
        <taxon>Viridiplantae</taxon>
        <taxon>Streptophyta</taxon>
        <taxon>Embryophyta</taxon>
        <taxon>Tracheophyta</taxon>
        <taxon>Spermatophyta</taxon>
        <taxon>Magnoliopsida</taxon>
        <taxon>Liliopsida</taxon>
        <taxon>Asparagales</taxon>
        <taxon>Orchidaceae</taxon>
        <taxon>Epidendroideae</taxon>
        <taxon>Malaxideae</taxon>
        <taxon>Dendrobiinae</taxon>
        <taxon>Dendrobium</taxon>
    </lineage>
</organism>
<protein>
    <submittedName>
        <fullName evidence="2">Uncharacterized protein</fullName>
    </submittedName>
</protein>
<evidence type="ECO:0000256" key="1">
    <source>
        <dbReference type="SAM" id="MobiDB-lite"/>
    </source>
</evidence>
<proteinExistence type="predicted"/>
<name>A0A8T3APS0_DENNO</name>
<feature type="region of interest" description="Disordered" evidence="1">
    <location>
        <begin position="216"/>
        <end position="245"/>
    </location>
</feature>
<dbReference type="Proteomes" id="UP000829196">
    <property type="component" value="Unassembled WGS sequence"/>
</dbReference>
<dbReference type="PANTHER" id="PTHR33356">
    <property type="entry name" value="TIP41-LIKE PROTEIN"/>
    <property type="match status" value="1"/>
</dbReference>
<evidence type="ECO:0000313" key="3">
    <source>
        <dbReference type="Proteomes" id="UP000829196"/>
    </source>
</evidence>